<sequence length="163" mass="18088">MLKTDTAVFTEASTQHDTHVTDSQRGHAVLHEKALQKTKAAEGEHDYPGQVHRRNSKQLSACRLEFEQGRQRSLAEGEILNAEEELPGCVRLRYIRIIDFFQVIRGISAGLTAGDRRHTVNILIINYSESPPIEGENSRQAASPTNHSSSSSPASQSVTQRRA</sequence>
<gene>
    <name evidence="2" type="ORF">Q8A67_017067</name>
</gene>
<comment type="caution">
    <text evidence="2">The sequence shown here is derived from an EMBL/GenBank/DDBJ whole genome shotgun (WGS) entry which is preliminary data.</text>
</comment>
<accession>A0AA88PIW3</accession>
<dbReference type="EMBL" id="JAUYZG010000017">
    <property type="protein sequence ID" value="KAK2883430.1"/>
    <property type="molecule type" value="Genomic_DNA"/>
</dbReference>
<dbReference type="Proteomes" id="UP001187343">
    <property type="component" value="Unassembled WGS sequence"/>
</dbReference>
<evidence type="ECO:0000313" key="3">
    <source>
        <dbReference type="Proteomes" id="UP001187343"/>
    </source>
</evidence>
<reference evidence="2" key="1">
    <citation type="submission" date="2023-08" db="EMBL/GenBank/DDBJ databases">
        <title>Chromosome-level Genome Assembly of mud carp (Cirrhinus molitorella).</title>
        <authorList>
            <person name="Liu H."/>
        </authorList>
    </citation>
    <scope>NUCLEOTIDE SEQUENCE</scope>
    <source>
        <strain evidence="2">Prfri</strain>
        <tissue evidence="2">Muscle</tissue>
    </source>
</reference>
<feature type="region of interest" description="Disordered" evidence="1">
    <location>
        <begin position="130"/>
        <end position="163"/>
    </location>
</feature>
<keyword evidence="3" id="KW-1185">Reference proteome</keyword>
<feature type="region of interest" description="Disordered" evidence="1">
    <location>
        <begin position="1"/>
        <end position="22"/>
    </location>
</feature>
<evidence type="ECO:0000313" key="2">
    <source>
        <dbReference type="EMBL" id="KAK2883430.1"/>
    </source>
</evidence>
<proteinExistence type="predicted"/>
<dbReference type="AlphaFoldDB" id="A0AA88PIW3"/>
<feature type="compositionally biased region" description="Low complexity" evidence="1">
    <location>
        <begin position="140"/>
        <end position="157"/>
    </location>
</feature>
<protein>
    <submittedName>
        <fullName evidence="2">Uncharacterized protein</fullName>
    </submittedName>
</protein>
<name>A0AA88PIW3_9TELE</name>
<evidence type="ECO:0000256" key="1">
    <source>
        <dbReference type="SAM" id="MobiDB-lite"/>
    </source>
</evidence>
<organism evidence="2 3">
    <name type="scientific">Cirrhinus molitorella</name>
    <name type="common">mud carp</name>
    <dbReference type="NCBI Taxonomy" id="172907"/>
    <lineage>
        <taxon>Eukaryota</taxon>
        <taxon>Metazoa</taxon>
        <taxon>Chordata</taxon>
        <taxon>Craniata</taxon>
        <taxon>Vertebrata</taxon>
        <taxon>Euteleostomi</taxon>
        <taxon>Actinopterygii</taxon>
        <taxon>Neopterygii</taxon>
        <taxon>Teleostei</taxon>
        <taxon>Ostariophysi</taxon>
        <taxon>Cypriniformes</taxon>
        <taxon>Cyprinidae</taxon>
        <taxon>Labeoninae</taxon>
        <taxon>Labeonini</taxon>
        <taxon>Cirrhinus</taxon>
    </lineage>
</organism>